<protein>
    <submittedName>
        <fullName evidence="1">Metal-binding protein</fullName>
    </submittedName>
</protein>
<accession>A0A1E5QMU0</accession>
<dbReference type="EMBL" id="MJGC01000042">
    <property type="protein sequence ID" value="OEJ75996.1"/>
    <property type="molecule type" value="Genomic_DNA"/>
</dbReference>
<proteinExistence type="predicted"/>
<organism evidence="1">
    <name type="scientific">Desertifilum tharense IPPAS B-1220</name>
    <dbReference type="NCBI Taxonomy" id="1781255"/>
    <lineage>
        <taxon>Bacteria</taxon>
        <taxon>Bacillati</taxon>
        <taxon>Cyanobacteriota</taxon>
        <taxon>Cyanophyceae</taxon>
        <taxon>Desertifilales</taxon>
        <taxon>Desertifilaceae</taxon>
        <taxon>Desertifilum</taxon>
    </lineage>
</organism>
<sequence length="169" mass="19302">MEAIYIPQLAKALDGTEVLEVREHLPDLQTLMPVQGKLKVKHCGNYLEVSARVETIITLTCDRCLQQYNHRLKLKTRELIWLEALPEEPGLIPLEREVSLEELVETLPPQGYFDPATWLYEQLCLELPHRQLCDGACPGIAPSEDRPAEITKPVDRRWASLEALKNQLP</sequence>
<dbReference type="RefSeq" id="WP_069966437.1">
    <property type="nucleotide sequence ID" value="NZ_CM124774.1"/>
</dbReference>
<dbReference type="STRING" id="1781255.BH720_06880"/>
<dbReference type="OrthoDB" id="9786554at2"/>
<evidence type="ECO:0000313" key="1">
    <source>
        <dbReference type="EMBL" id="OEJ75996.1"/>
    </source>
</evidence>
<reference evidence="1" key="1">
    <citation type="submission" date="2016-09" db="EMBL/GenBank/DDBJ databases">
        <title>Draft genome of thermotolerant cyanobacterium Desertifilum sp. strain IPPAS B-1220.</title>
        <authorList>
            <person name="Sinetova M.A."/>
            <person name="Bolakhan K."/>
            <person name="Zayadan B.K."/>
            <person name="Mironov K.S."/>
            <person name="Ustinova V."/>
            <person name="Kupriyanova E.V."/>
            <person name="Sidorov R.A."/>
            <person name="Skrypnik A.N."/>
            <person name="Gogoleva N.E."/>
            <person name="Gogolev Y.V."/>
            <person name="Los D.A."/>
        </authorList>
    </citation>
    <scope>NUCLEOTIDE SEQUENCE [LARGE SCALE GENOMIC DNA]</scope>
    <source>
        <strain evidence="1">IPPAS B-1220</strain>
    </source>
</reference>
<comment type="caution">
    <text evidence="1">The sequence shown here is derived from an EMBL/GenBank/DDBJ whole genome shotgun (WGS) entry which is preliminary data.</text>
</comment>
<gene>
    <name evidence="1" type="ORF">BH720_06880</name>
</gene>
<dbReference type="AlphaFoldDB" id="A0A1E5QMU0"/>
<dbReference type="InterPro" id="IPR003772">
    <property type="entry name" value="YceD"/>
</dbReference>
<dbReference type="Pfam" id="PF02620">
    <property type="entry name" value="YceD"/>
    <property type="match status" value="1"/>
</dbReference>
<name>A0A1E5QMU0_9CYAN</name>